<keyword evidence="2" id="KW-1185">Reference proteome</keyword>
<comment type="caution">
    <text evidence="1">The sequence shown here is derived from an EMBL/GenBank/DDBJ whole genome shotgun (WGS) entry which is preliminary data.</text>
</comment>
<reference evidence="1" key="1">
    <citation type="submission" date="2023-10" db="EMBL/GenBank/DDBJ databases">
        <authorList>
            <person name="Chen Y."/>
            <person name="Shah S."/>
            <person name="Dougan E. K."/>
            <person name="Thang M."/>
            <person name="Chan C."/>
        </authorList>
    </citation>
    <scope>NUCLEOTIDE SEQUENCE [LARGE SCALE GENOMIC DNA]</scope>
</reference>
<gene>
    <name evidence="1" type="ORF">PCOR1329_LOCUS68482</name>
</gene>
<protein>
    <submittedName>
        <fullName evidence="1">Uncharacterized protein</fullName>
    </submittedName>
</protein>
<name>A0ABN9WLH7_9DINO</name>
<evidence type="ECO:0000313" key="1">
    <source>
        <dbReference type="EMBL" id="CAK0887419.1"/>
    </source>
</evidence>
<accession>A0ABN9WLH7</accession>
<organism evidence="1 2">
    <name type="scientific">Prorocentrum cordatum</name>
    <dbReference type="NCBI Taxonomy" id="2364126"/>
    <lineage>
        <taxon>Eukaryota</taxon>
        <taxon>Sar</taxon>
        <taxon>Alveolata</taxon>
        <taxon>Dinophyceae</taxon>
        <taxon>Prorocentrales</taxon>
        <taxon>Prorocentraceae</taxon>
        <taxon>Prorocentrum</taxon>
    </lineage>
</organism>
<dbReference type="Proteomes" id="UP001189429">
    <property type="component" value="Unassembled WGS sequence"/>
</dbReference>
<evidence type="ECO:0000313" key="2">
    <source>
        <dbReference type="Proteomes" id="UP001189429"/>
    </source>
</evidence>
<proteinExistence type="predicted"/>
<sequence length="120" mass="12712">MPLGQGAQDSAPAVSEMEAAGYLPCTAYRLSSSASSKFPIAFIKQIIPPRHCLVLGCSGPKVASKLSKARWYNGSASEYVPILQSKVAKLLTEPNVLGCSGPKVASWRSKARWNNGSASE</sequence>
<dbReference type="EMBL" id="CAUYUJ010018938">
    <property type="protein sequence ID" value="CAK0887419.1"/>
    <property type="molecule type" value="Genomic_DNA"/>
</dbReference>